<proteinExistence type="predicted"/>
<feature type="transmembrane region" description="Helical" evidence="7">
    <location>
        <begin position="246"/>
        <end position="269"/>
    </location>
</feature>
<dbReference type="Proteomes" id="UP000324897">
    <property type="component" value="Chromosome 6"/>
</dbReference>
<dbReference type="EMBL" id="RWGY01000002">
    <property type="protein sequence ID" value="TVU49813.1"/>
    <property type="molecule type" value="Genomic_DNA"/>
</dbReference>
<name>A0A5J9WNX0_9POAL</name>
<evidence type="ECO:0000256" key="1">
    <source>
        <dbReference type="ARBA" id="ARBA00004141"/>
    </source>
</evidence>
<keyword evidence="2 7" id="KW-0812">Transmembrane</keyword>
<keyword evidence="4 7" id="KW-1133">Transmembrane helix</keyword>
<dbReference type="InterPro" id="IPR002110">
    <property type="entry name" value="Ankyrin_rpt"/>
</dbReference>
<organism evidence="9 10">
    <name type="scientific">Eragrostis curvula</name>
    <name type="common">weeping love grass</name>
    <dbReference type="NCBI Taxonomy" id="38414"/>
    <lineage>
        <taxon>Eukaryota</taxon>
        <taxon>Viridiplantae</taxon>
        <taxon>Streptophyta</taxon>
        <taxon>Embryophyta</taxon>
        <taxon>Tracheophyta</taxon>
        <taxon>Spermatophyta</taxon>
        <taxon>Magnoliopsida</taxon>
        <taxon>Liliopsida</taxon>
        <taxon>Poales</taxon>
        <taxon>Poaceae</taxon>
        <taxon>PACMAD clade</taxon>
        <taxon>Chloridoideae</taxon>
        <taxon>Eragrostideae</taxon>
        <taxon>Eragrostidinae</taxon>
        <taxon>Eragrostis</taxon>
    </lineage>
</organism>
<evidence type="ECO:0000256" key="2">
    <source>
        <dbReference type="ARBA" id="ARBA00022692"/>
    </source>
</evidence>
<accession>A0A5J9WNX0</accession>
<feature type="transmembrane region" description="Helical" evidence="7">
    <location>
        <begin position="354"/>
        <end position="373"/>
    </location>
</feature>
<dbReference type="AlphaFoldDB" id="A0A5J9WNX0"/>
<sequence>MKSPVCRDGTYVTKLEQEPYFASGLQREYAPSLFVISIESPSNLHWDPLFLCSTAIMVANPDVTRSKPSSTVSTRQQGNVPSADKIITRFIEYHPSSAGLRDSRGRTFLHIAAKKARRRIVAFACRTSSLAWILNIQDTDGNTALHVAVQSGCLRTFCSLLGNPRVQLSLANKKGQTPRDISLFNMPPGMYYKLSTRAIIDWALDICCARYGSCRWDHFTEAYKKEKGHDSERKDLEKLKASTQTLCIGSVLIATVTFGATFALPGGYRADDHTNGGTPTLAGRYTFDAFMIASALAFICSSVATVGLMFSGVPMVGLKSRKVYLVTSSYLVSTSVTSLTAAFALGVYTVLAPVAHNTAVAISLMSALVLICNRMEMYLKWAYLVRKLSSRMGLTTVLMSIPMLIPADVLLFWWPILVIFAWPATARNY</sequence>
<dbReference type="PANTHER" id="PTHR24186:SF50">
    <property type="entry name" value="ANKYRIN REPEAT-CONTAINING PROTEIN ITN1-LIKE ISOFORM X1"/>
    <property type="match status" value="1"/>
</dbReference>
<feature type="transmembrane region" description="Helical" evidence="7">
    <location>
        <begin position="289"/>
        <end position="311"/>
    </location>
</feature>
<feature type="non-terminal residue" evidence="9">
    <location>
        <position position="429"/>
    </location>
</feature>
<dbReference type="Pfam" id="PF12796">
    <property type="entry name" value="Ank_2"/>
    <property type="match status" value="1"/>
</dbReference>
<keyword evidence="3" id="KW-0677">Repeat</keyword>
<dbReference type="InterPro" id="IPR036770">
    <property type="entry name" value="Ankyrin_rpt-contain_sf"/>
</dbReference>
<gene>
    <name evidence="9" type="ORF">EJB05_01151</name>
</gene>
<keyword evidence="10" id="KW-1185">Reference proteome</keyword>
<dbReference type="Gramene" id="TVU49813">
    <property type="protein sequence ID" value="TVU49813"/>
    <property type="gene ID" value="EJB05_01151"/>
</dbReference>
<comment type="caution">
    <text evidence="9">The sequence shown here is derived from an EMBL/GenBank/DDBJ whole genome shotgun (WGS) entry which is preliminary data.</text>
</comment>
<dbReference type="GO" id="GO:0005886">
    <property type="term" value="C:plasma membrane"/>
    <property type="evidence" value="ECO:0007669"/>
    <property type="project" value="TreeGrafter"/>
</dbReference>
<reference evidence="9 10" key="1">
    <citation type="journal article" date="2019" name="Sci. Rep.">
        <title>A high-quality genome of Eragrostis curvula grass provides insights into Poaceae evolution and supports new strategies to enhance forage quality.</title>
        <authorList>
            <person name="Carballo J."/>
            <person name="Santos B.A.C.M."/>
            <person name="Zappacosta D."/>
            <person name="Garbus I."/>
            <person name="Selva J.P."/>
            <person name="Gallo C.A."/>
            <person name="Diaz A."/>
            <person name="Albertini E."/>
            <person name="Caccamo M."/>
            <person name="Echenique V."/>
        </authorList>
    </citation>
    <scope>NUCLEOTIDE SEQUENCE [LARGE SCALE GENOMIC DNA]</scope>
    <source>
        <strain evidence="10">cv. Victoria</strain>
        <tissue evidence="9">Leaf</tissue>
    </source>
</reference>
<dbReference type="PANTHER" id="PTHR24186">
    <property type="entry name" value="PROTEIN PHOSPHATASE 1 REGULATORY SUBUNIT"/>
    <property type="match status" value="1"/>
</dbReference>
<evidence type="ECO:0000256" key="5">
    <source>
        <dbReference type="ARBA" id="ARBA00023043"/>
    </source>
</evidence>
<evidence type="ECO:0000256" key="6">
    <source>
        <dbReference type="ARBA" id="ARBA00023136"/>
    </source>
</evidence>
<dbReference type="SUPFAM" id="SSF48403">
    <property type="entry name" value="Ankyrin repeat"/>
    <property type="match status" value="1"/>
</dbReference>
<dbReference type="OrthoDB" id="620200at2759"/>
<feature type="domain" description="PGG" evidence="8">
    <location>
        <begin position="237"/>
        <end position="350"/>
    </location>
</feature>
<evidence type="ECO:0000313" key="9">
    <source>
        <dbReference type="EMBL" id="TVU49813.1"/>
    </source>
</evidence>
<evidence type="ECO:0000313" key="10">
    <source>
        <dbReference type="Proteomes" id="UP000324897"/>
    </source>
</evidence>
<dbReference type="Pfam" id="PF13962">
    <property type="entry name" value="PGG"/>
    <property type="match status" value="1"/>
</dbReference>
<comment type="subcellular location">
    <subcellularLocation>
        <location evidence="1">Membrane</location>
        <topology evidence="1">Multi-pass membrane protein</topology>
    </subcellularLocation>
</comment>
<feature type="transmembrane region" description="Helical" evidence="7">
    <location>
        <begin position="394"/>
        <end position="422"/>
    </location>
</feature>
<dbReference type="Gene3D" id="1.25.40.20">
    <property type="entry name" value="Ankyrin repeat-containing domain"/>
    <property type="match status" value="1"/>
</dbReference>
<protein>
    <recommendedName>
        <fullName evidence="8">PGG domain-containing protein</fullName>
    </recommendedName>
</protein>
<keyword evidence="6 7" id="KW-0472">Membrane</keyword>
<keyword evidence="5" id="KW-0040">ANK repeat</keyword>
<evidence type="ECO:0000256" key="4">
    <source>
        <dbReference type="ARBA" id="ARBA00022989"/>
    </source>
</evidence>
<feature type="transmembrane region" description="Helical" evidence="7">
    <location>
        <begin position="323"/>
        <end position="348"/>
    </location>
</feature>
<evidence type="ECO:0000256" key="7">
    <source>
        <dbReference type="SAM" id="Phobius"/>
    </source>
</evidence>
<evidence type="ECO:0000259" key="8">
    <source>
        <dbReference type="Pfam" id="PF13962"/>
    </source>
</evidence>
<dbReference type="InterPro" id="IPR026961">
    <property type="entry name" value="PGG_dom"/>
</dbReference>
<evidence type="ECO:0000256" key="3">
    <source>
        <dbReference type="ARBA" id="ARBA00022737"/>
    </source>
</evidence>